<dbReference type="EMBL" id="CADILG010000074">
    <property type="protein sequence ID" value="CAB3925794.1"/>
    <property type="molecule type" value="Genomic_DNA"/>
</dbReference>
<name>A0A6S7ESX0_9BURK</name>
<dbReference type="AlphaFoldDB" id="A0A6S7ESX0"/>
<protein>
    <submittedName>
        <fullName evidence="1">Uncharacterized protein</fullName>
    </submittedName>
</protein>
<dbReference type="Proteomes" id="UP000494117">
    <property type="component" value="Unassembled WGS sequence"/>
</dbReference>
<accession>A0A6S7ESX0</accession>
<sequence length="212" mass="22406">MHGHPGSGTIAWSDHSASIDLMRKLAFVELMELLEFSVLRLDRPQAGRPGPAPEGLIGTQDWWFAPASSACAPAHAADAEGSDTDTPDAAAPDVAVYVCSSQAALREAVLPDGDTQLDFGRLAGEGGAARAGDGARGLRLYATADPGRCGELLRARAMDRLALRVDLKALLSRVVVPARVPQHIFELVASVVRSRVWVEVVRPEALALSPQG</sequence>
<proteinExistence type="predicted"/>
<keyword evidence="2" id="KW-1185">Reference proteome</keyword>
<organism evidence="1 2">
    <name type="scientific">Achromobacter anxifer</name>
    <dbReference type="NCBI Taxonomy" id="1287737"/>
    <lineage>
        <taxon>Bacteria</taxon>
        <taxon>Pseudomonadati</taxon>
        <taxon>Pseudomonadota</taxon>
        <taxon>Betaproteobacteria</taxon>
        <taxon>Burkholderiales</taxon>
        <taxon>Alcaligenaceae</taxon>
        <taxon>Achromobacter</taxon>
    </lineage>
</organism>
<evidence type="ECO:0000313" key="2">
    <source>
        <dbReference type="Proteomes" id="UP000494117"/>
    </source>
</evidence>
<reference evidence="1 2" key="1">
    <citation type="submission" date="2020-04" db="EMBL/GenBank/DDBJ databases">
        <authorList>
            <person name="De Canck E."/>
        </authorList>
    </citation>
    <scope>NUCLEOTIDE SEQUENCE [LARGE SCALE GENOMIC DNA]</scope>
    <source>
        <strain evidence="1 2">LMG 26858</strain>
    </source>
</reference>
<gene>
    <name evidence="1" type="ORF">LMG26858_05784</name>
</gene>
<dbReference type="RefSeq" id="WP_175210928.1">
    <property type="nucleotide sequence ID" value="NZ_CADILG010000074.1"/>
</dbReference>
<evidence type="ECO:0000313" key="1">
    <source>
        <dbReference type="EMBL" id="CAB3925794.1"/>
    </source>
</evidence>